<keyword evidence="5 9" id="KW-0067">ATP-binding</keyword>
<dbReference type="InterPro" id="IPR004821">
    <property type="entry name" value="Cyt_trans-like"/>
</dbReference>
<comment type="caution">
    <text evidence="11">The sequence shown here is derived from an EMBL/GenBank/DDBJ whole genome shotgun (WGS) entry which is preliminary data.</text>
</comment>
<dbReference type="NCBIfam" id="TIGR01510">
    <property type="entry name" value="coaD_prev_kdtB"/>
    <property type="match status" value="1"/>
</dbReference>
<dbReference type="GO" id="GO:0005524">
    <property type="term" value="F:ATP binding"/>
    <property type="evidence" value="ECO:0007669"/>
    <property type="project" value="UniProtKB-KW"/>
</dbReference>
<comment type="subcellular location">
    <subcellularLocation>
        <location evidence="9">Cytoplasm</location>
    </subcellularLocation>
</comment>
<evidence type="ECO:0000313" key="12">
    <source>
        <dbReference type="Proteomes" id="UP000319619"/>
    </source>
</evidence>
<dbReference type="EMBL" id="NJBN01000001">
    <property type="protein sequence ID" value="TKJ42394.1"/>
    <property type="molecule type" value="Genomic_DNA"/>
</dbReference>
<feature type="binding site" evidence="9">
    <location>
        <position position="107"/>
    </location>
    <ligand>
        <name>ATP</name>
        <dbReference type="ChEBI" id="CHEBI:30616"/>
    </ligand>
</feature>
<accession>A0A532V5B5</accession>
<dbReference type="PANTHER" id="PTHR21342:SF1">
    <property type="entry name" value="PHOSPHOPANTETHEINE ADENYLYLTRANSFERASE"/>
    <property type="match status" value="1"/>
</dbReference>
<feature type="binding site" evidence="9">
    <location>
        <begin position="17"/>
        <end position="18"/>
    </location>
    <ligand>
        <name>ATP</name>
        <dbReference type="ChEBI" id="CHEBI:30616"/>
    </ligand>
</feature>
<keyword evidence="7 9" id="KW-0173">Coenzyme A biosynthesis</keyword>
<comment type="similarity">
    <text evidence="9">Belongs to the bacterial CoaD family.</text>
</comment>
<proteinExistence type="inferred from homology"/>
<evidence type="ECO:0000256" key="5">
    <source>
        <dbReference type="ARBA" id="ARBA00022840"/>
    </source>
</evidence>
<evidence type="ECO:0000256" key="8">
    <source>
        <dbReference type="ARBA" id="ARBA00029346"/>
    </source>
</evidence>
<comment type="function">
    <text evidence="9">Reversibly transfers an adenylyl group from ATP to 4'-phosphopantetheine, yielding dephospho-CoA (dPCoA) and pyrophosphate.</text>
</comment>
<dbReference type="PANTHER" id="PTHR21342">
    <property type="entry name" value="PHOSPHOPANTETHEINE ADENYLYLTRANSFERASE"/>
    <property type="match status" value="1"/>
</dbReference>
<dbReference type="GO" id="GO:0015937">
    <property type="term" value="P:coenzyme A biosynthetic process"/>
    <property type="evidence" value="ECO:0007669"/>
    <property type="project" value="UniProtKB-UniRule"/>
</dbReference>
<dbReference type="InterPro" id="IPR014729">
    <property type="entry name" value="Rossmann-like_a/b/a_fold"/>
</dbReference>
<keyword evidence="6 9" id="KW-0460">Magnesium</keyword>
<dbReference type="PRINTS" id="PR01020">
    <property type="entry name" value="LPSBIOSNTHSS"/>
</dbReference>
<dbReference type="EC" id="2.7.7.3" evidence="9"/>
<evidence type="ECO:0000256" key="4">
    <source>
        <dbReference type="ARBA" id="ARBA00022741"/>
    </source>
</evidence>
<dbReference type="Proteomes" id="UP000319619">
    <property type="component" value="Unassembled WGS sequence"/>
</dbReference>
<evidence type="ECO:0000256" key="7">
    <source>
        <dbReference type="ARBA" id="ARBA00022993"/>
    </source>
</evidence>
<dbReference type="UniPathway" id="UPA00241">
    <property type="reaction ID" value="UER00355"/>
</dbReference>
<dbReference type="HAMAP" id="MF_00151">
    <property type="entry name" value="PPAT_bact"/>
    <property type="match status" value="1"/>
</dbReference>
<evidence type="ECO:0000256" key="1">
    <source>
        <dbReference type="ARBA" id="ARBA00022490"/>
    </source>
</evidence>
<comment type="catalytic activity">
    <reaction evidence="8 9">
        <text>(R)-4'-phosphopantetheine + ATP + H(+) = 3'-dephospho-CoA + diphosphate</text>
        <dbReference type="Rhea" id="RHEA:19801"/>
        <dbReference type="ChEBI" id="CHEBI:15378"/>
        <dbReference type="ChEBI" id="CHEBI:30616"/>
        <dbReference type="ChEBI" id="CHEBI:33019"/>
        <dbReference type="ChEBI" id="CHEBI:57328"/>
        <dbReference type="ChEBI" id="CHEBI:61723"/>
        <dbReference type="EC" id="2.7.7.3"/>
    </reaction>
</comment>
<keyword evidence="2 9" id="KW-0808">Transferase</keyword>
<comment type="subunit">
    <text evidence="9">Homohexamer.</text>
</comment>
<feature type="binding site" evidence="9">
    <location>
        <position position="17"/>
    </location>
    <ligand>
        <name>substrate</name>
    </ligand>
</feature>
<feature type="binding site" evidence="9">
    <location>
        <begin position="132"/>
        <end position="138"/>
    </location>
    <ligand>
        <name>ATP</name>
        <dbReference type="ChEBI" id="CHEBI:30616"/>
    </ligand>
</feature>
<evidence type="ECO:0000256" key="6">
    <source>
        <dbReference type="ARBA" id="ARBA00022842"/>
    </source>
</evidence>
<dbReference type="GO" id="GO:0004595">
    <property type="term" value="F:pantetheine-phosphate adenylyltransferase activity"/>
    <property type="evidence" value="ECO:0007669"/>
    <property type="project" value="UniProtKB-UniRule"/>
</dbReference>
<feature type="domain" description="Cytidyltransferase-like" evidence="10">
    <location>
        <begin position="13"/>
        <end position="142"/>
    </location>
</feature>
<dbReference type="InterPro" id="IPR001980">
    <property type="entry name" value="PPAT"/>
</dbReference>
<dbReference type="Gene3D" id="3.40.50.620">
    <property type="entry name" value="HUPs"/>
    <property type="match status" value="1"/>
</dbReference>
<feature type="site" description="Transition state stabilizer" evidence="9">
    <location>
        <position position="25"/>
    </location>
</feature>
<feature type="binding site" evidence="9">
    <location>
        <position position="96"/>
    </location>
    <ligand>
        <name>substrate</name>
    </ligand>
</feature>
<dbReference type="AlphaFoldDB" id="A0A532V5B5"/>
<dbReference type="SUPFAM" id="SSF52374">
    <property type="entry name" value="Nucleotidylyl transferase"/>
    <property type="match status" value="1"/>
</dbReference>
<evidence type="ECO:0000256" key="2">
    <source>
        <dbReference type="ARBA" id="ARBA00022679"/>
    </source>
</evidence>
<evidence type="ECO:0000256" key="3">
    <source>
        <dbReference type="ARBA" id="ARBA00022695"/>
    </source>
</evidence>
<evidence type="ECO:0000259" key="10">
    <source>
        <dbReference type="Pfam" id="PF01467"/>
    </source>
</evidence>
<evidence type="ECO:0000313" key="11">
    <source>
        <dbReference type="EMBL" id="TKJ42394.1"/>
    </source>
</evidence>
<organism evidence="11 12">
    <name type="scientific">candidate division LCP-89 bacterium B3_LCP</name>
    <dbReference type="NCBI Taxonomy" id="2012998"/>
    <lineage>
        <taxon>Bacteria</taxon>
        <taxon>Pseudomonadati</taxon>
        <taxon>Bacteria division LCP-89</taxon>
    </lineage>
</organism>
<gene>
    <name evidence="9" type="primary">coaD</name>
    <name evidence="11" type="ORF">CEE37_01555</name>
</gene>
<keyword evidence="4 9" id="KW-0547">Nucleotide-binding</keyword>
<dbReference type="GO" id="GO:0005737">
    <property type="term" value="C:cytoplasm"/>
    <property type="evidence" value="ECO:0007669"/>
    <property type="project" value="UniProtKB-SubCell"/>
</dbReference>
<name>A0A532V5B5_UNCL8</name>
<keyword evidence="3 9" id="KW-0548">Nucleotidyltransferase</keyword>
<protein>
    <recommendedName>
        <fullName evidence="9">Phosphopantetheine adenylyltransferase</fullName>
        <ecNumber evidence="9">2.7.7.3</ecNumber>
    </recommendedName>
    <alternativeName>
        <fullName evidence="9">Dephospho-CoA pyrophosphorylase</fullName>
    </alternativeName>
    <alternativeName>
        <fullName evidence="9">Pantetheine-phosphate adenylyltransferase</fullName>
        <shortName evidence="9">PPAT</shortName>
    </alternativeName>
</protein>
<feature type="binding site" evidence="9">
    <location>
        <begin position="97"/>
        <end position="99"/>
    </location>
    <ligand>
        <name>ATP</name>
        <dbReference type="ChEBI" id="CHEBI:30616"/>
    </ligand>
</feature>
<comment type="cofactor">
    <cofactor evidence="9">
        <name>Mg(2+)</name>
        <dbReference type="ChEBI" id="CHEBI:18420"/>
    </cofactor>
</comment>
<feature type="binding site" evidence="9">
    <location>
        <position position="82"/>
    </location>
    <ligand>
        <name>substrate</name>
    </ligand>
</feature>
<keyword evidence="1 9" id="KW-0963">Cytoplasm</keyword>
<sequence>MKKAREDTLKIAIYPGSFDPITYGHLDVLERAATLFDRVIVAMAANSGKEPSLFTLKERHEMILEAISNLHNVEVMDAMGLMVDFAKEHDAIALIRGLRAISDFEYEFQMALMNRKLHPRVITVFLMPHDSYTYLNSTIVREVASFGGDISQFVPPGVAVRLTEKFSKSKG</sequence>
<dbReference type="CDD" id="cd02163">
    <property type="entry name" value="PPAT"/>
    <property type="match status" value="1"/>
</dbReference>
<evidence type="ECO:0000256" key="9">
    <source>
        <dbReference type="HAMAP-Rule" id="MF_00151"/>
    </source>
</evidence>
<reference evidence="11 12" key="1">
    <citation type="submission" date="2017-06" db="EMBL/GenBank/DDBJ databases">
        <title>Novel microbial phyla capable of carbon fixation and sulfur reduction in deep-sea sediments.</title>
        <authorList>
            <person name="Huang J."/>
            <person name="Baker B."/>
            <person name="Wang Y."/>
        </authorList>
    </citation>
    <scope>NUCLEOTIDE SEQUENCE [LARGE SCALE GENOMIC DNA]</scope>
    <source>
        <strain evidence="11">B3_LCP</strain>
    </source>
</reference>
<comment type="pathway">
    <text evidence="9">Cofactor biosynthesis; coenzyme A biosynthesis; CoA from (R)-pantothenate: step 4/5.</text>
</comment>
<feature type="binding site" evidence="9">
    <location>
        <position position="49"/>
    </location>
    <ligand>
        <name>substrate</name>
    </ligand>
</feature>
<dbReference type="NCBIfam" id="TIGR00125">
    <property type="entry name" value="cyt_tran_rel"/>
    <property type="match status" value="1"/>
</dbReference>
<feature type="binding site" evidence="9">
    <location>
        <position position="25"/>
    </location>
    <ligand>
        <name>ATP</name>
        <dbReference type="ChEBI" id="CHEBI:30616"/>
    </ligand>
</feature>
<dbReference type="Pfam" id="PF01467">
    <property type="entry name" value="CTP_transf_like"/>
    <property type="match status" value="1"/>
</dbReference>